<keyword evidence="1" id="KW-0732">Signal</keyword>
<dbReference type="AlphaFoldDB" id="D1QV79"/>
<accession>D1QV79</accession>
<protein>
    <recommendedName>
        <fullName evidence="4">Lipoprotein</fullName>
    </recommendedName>
</protein>
<feature type="signal peptide" evidence="1">
    <location>
        <begin position="1"/>
        <end position="22"/>
    </location>
</feature>
<evidence type="ECO:0000313" key="3">
    <source>
        <dbReference type="Proteomes" id="UP000004079"/>
    </source>
</evidence>
<reference evidence="2 3" key="1">
    <citation type="submission" date="2009-11" db="EMBL/GenBank/DDBJ databases">
        <authorList>
            <person name="Weinstock G."/>
            <person name="Sodergren E."/>
            <person name="Clifton S."/>
            <person name="Fulton L."/>
            <person name="Fulton B."/>
            <person name="Courtney L."/>
            <person name="Fronick C."/>
            <person name="Harrison M."/>
            <person name="Strong C."/>
            <person name="Farmer C."/>
            <person name="Delahaunty K."/>
            <person name="Markovic C."/>
            <person name="Hall O."/>
            <person name="Minx P."/>
            <person name="Tomlinson C."/>
            <person name="Mitreva M."/>
            <person name="Nelson J."/>
            <person name="Hou S."/>
            <person name="Wollam A."/>
            <person name="Pepin K.H."/>
            <person name="Johnson M."/>
            <person name="Bhonagiri V."/>
            <person name="Nash W.E."/>
            <person name="Warren W."/>
            <person name="Chinwalla A."/>
            <person name="Mardis E.R."/>
            <person name="Wilson R.K."/>
        </authorList>
    </citation>
    <scope>NUCLEOTIDE SEQUENCE [LARGE SCALE GENOMIC DNA]</scope>
    <source>
        <strain evidence="2 3">F0302</strain>
    </source>
</reference>
<feature type="chain" id="PRO_5003025618" description="Lipoprotein" evidence="1">
    <location>
        <begin position="23"/>
        <end position="190"/>
    </location>
</feature>
<dbReference type="HOGENOM" id="CLU_120457_0_0_10"/>
<organism evidence="2 3">
    <name type="scientific">Segatella oris F0302</name>
    <dbReference type="NCBI Taxonomy" id="649760"/>
    <lineage>
        <taxon>Bacteria</taxon>
        <taxon>Pseudomonadati</taxon>
        <taxon>Bacteroidota</taxon>
        <taxon>Bacteroidia</taxon>
        <taxon>Bacteroidales</taxon>
        <taxon>Prevotellaceae</taxon>
        <taxon>Segatella</taxon>
    </lineage>
</organism>
<evidence type="ECO:0000256" key="1">
    <source>
        <dbReference type="SAM" id="SignalP"/>
    </source>
</evidence>
<proteinExistence type="predicted"/>
<evidence type="ECO:0000313" key="2">
    <source>
        <dbReference type="EMBL" id="EFB30745.1"/>
    </source>
</evidence>
<dbReference type="STRING" id="649760.HMPREF0971_03002"/>
<dbReference type="EMBL" id="ACUZ02000056">
    <property type="protein sequence ID" value="EFB30745.1"/>
    <property type="molecule type" value="Genomic_DNA"/>
</dbReference>
<dbReference type="PROSITE" id="PS51257">
    <property type="entry name" value="PROKAR_LIPOPROTEIN"/>
    <property type="match status" value="1"/>
</dbReference>
<dbReference type="RefSeq" id="WP_004375415.1">
    <property type="nucleotide sequence ID" value="NZ_GG703889.1"/>
</dbReference>
<dbReference type="Proteomes" id="UP000004079">
    <property type="component" value="Unassembled WGS sequence"/>
</dbReference>
<evidence type="ECO:0008006" key="4">
    <source>
        <dbReference type="Google" id="ProtNLM"/>
    </source>
</evidence>
<name>D1QV79_9BACT</name>
<gene>
    <name evidence="2" type="ORF">HMPREF0971_03002</name>
</gene>
<sequence>MMRSALQTFSLLLMLLFVASCGDIQNEYGNFRPYFVYENNVHQNARLAEAMTPNSGMFCTVRWQFISGAQYYVFTNSDGRTSKSILTDLEIQRRYVLGCNNGLIVGYGNLNNPPVFYAYDLECPNCFDPQALPLKSKPLQLLAGGIAVCRVCNRRYNLNNSGVIVQGERGRKLTRYRAQTTGPYGVLTVN</sequence>
<comment type="caution">
    <text evidence="2">The sequence shown here is derived from an EMBL/GenBank/DDBJ whole genome shotgun (WGS) entry which is preliminary data.</text>
</comment>